<dbReference type="InterPro" id="IPR022064">
    <property type="entry name" value="DUF3619"/>
</dbReference>
<comment type="caution">
    <text evidence="2">The sequence shown here is derived from an EMBL/GenBank/DDBJ whole genome shotgun (WGS) entry which is preliminary data.</text>
</comment>
<sequence length="153" mass="16104">MTTFIDRTTADPTSAALEARFGLRIASLLNETRSSADHDISERLRISREQALARARASRLATAPVTAAAAPVVGLSASGAAMLGRHPADWWGRIASVLPLLMLLGALVAIDAWQDGVQIGAAADVDAALLTDDLPPEAYSDPGFAEFLRAPQE</sequence>
<protein>
    <submittedName>
        <fullName evidence="2">DUF3619 family protein</fullName>
    </submittedName>
</protein>
<feature type="transmembrane region" description="Helical" evidence="1">
    <location>
        <begin position="90"/>
        <end position="110"/>
    </location>
</feature>
<dbReference type="AlphaFoldDB" id="A0A940YLH3"/>
<keyword evidence="1" id="KW-0472">Membrane</keyword>
<evidence type="ECO:0000313" key="3">
    <source>
        <dbReference type="Proteomes" id="UP000676246"/>
    </source>
</evidence>
<organism evidence="2 3">
    <name type="scientific">Ideonella alba</name>
    <dbReference type="NCBI Taxonomy" id="2824118"/>
    <lineage>
        <taxon>Bacteria</taxon>
        <taxon>Pseudomonadati</taxon>
        <taxon>Pseudomonadota</taxon>
        <taxon>Betaproteobacteria</taxon>
        <taxon>Burkholderiales</taxon>
        <taxon>Sphaerotilaceae</taxon>
        <taxon>Ideonella</taxon>
    </lineage>
</organism>
<proteinExistence type="predicted"/>
<evidence type="ECO:0000313" key="2">
    <source>
        <dbReference type="EMBL" id="MBQ0931979.1"/>
    </source>
</evidence>
<dbReference type="RefSeq" id="WP_210855141.1">
    <property type="nucleotide sequence ID" value="NZ_JAGQDD010000012.1"/>
</dbReference>
<reference evidence="2 3" key="1">
    <citation type="submission" date="2021-04" db="EMBL/GenBank/DDBJ databases">
        <title>The genome sequence of Ideonella sp. 3Y2.</title>
        <authorList>
            <person name="Liu Y."/>
        </authorList>
    </citation>
    <scope>NUCLEOTIDE SEQUENCE [LARGE SCALE GENOMIC DNA]</scope>
    <source>
        <strain evidence="2 3">3Y2</strain>
    </source>
</reference>
<keyword evidence="1" id="KW-0812">Transmembrane</keyword>
<dbReference type="EMBL" id="JAGQDD010000012">
    <property type="protein sequence ID" value="MBQ0931979.1"/>
    <property type="molecule type" value="Genomic_DNA"/>
</dbReference>
<feature type="transmembrane region" description="Helical" evidence="1">
    <location>
        <begin position="60"/>
        <end position="84"/>
    </location>
</feature>
<dbReference type="Pfam" id="PF12279">
    <property type="entry name" value="DUF3619"/>
    <property type="match status" value="1"/>
</dbReference>
<dbReference type="Proteomes" id="UP000676246">
    <property type="component" value="Unassembled WGS sequence"/>
</dbReference>
<name>A0A940YLH3_9BURK</name>
<keyword evidence="1" id="KW-1133">Transmembrane helix</keyword>
<evidence type="ECO:0000256" key="1">
    <source>
        <dbReference type="SAM" id="Phobius"/>
    </source>
</evidence>
<accession>A0A940YLH3</accession>
<keyword evidence="3" id="KW-1185">Reference proteome</keyword>
<gene>
    <name evidence="2" type="ORF">KAK03_15960</name>
</gene>